<sequence length="206" mass="21102">MARPATDKASLRVGSVCGKASVPSDVSGEGSFSLDGSAFRKASVAHEGSVPGEGPFSLDGSVPRKASVALEDPVPGEASVTLKGAVHDKGFVGIDRAISKASVQVKDTASFSCEGSVPPLSTAASSSAARTPTRVTVPAAPARTTARCPYLSRPRCHTFAGVSDLDALPSPATPLLSFLESTRFSDTYVAYGSSLLISFLLLSITR</sequence>
<proteinExistence type="predicted"/>
<comment type="caution">
    <text evidence="1">The sequence shown here is derived from an EMBL/GenBank/DDBJ whole genome shotgun (WGS) entry which is preliminary data.</text>
</comment>
<accession>A0AAV5BZE0</accession>
<evidence type="ECO:0000313" key="2">
    <source>
        <dbReference type="Proteomes" id="UP001054889"/>
    </source>
</evidence>
<keyword evidence="2" id="KW-1185">Reference proteome</keyword>
<dbReference type="EMBL" id="BQKI01000003">
    <property type="protein sequence ID" value="GJM90564.1"/>
    <property type="molecule type" value="Genomic_DNA"/>
</dbReference>
<protein>
    <submittedName>
        <fullName evidence="1">Uncharacterized protein</fullName>
    </submittedName>
</protein>
<gene>
    <name evidence="1" type="primary">ga06857</name>
    <name evidence="1" type="ORF">PR202_ga06857</name>
</gene>
<organism evidence="1 2">
    <name type="scientific">Eleusine coracana subsp. coracana</name>
    <dbReference type="NCBI Taxonomy" id="191504"/>
    <lineage>
        <taxon>Eukaryota</taxon>
        <taxon>Viridiplantae</taxon>
        <taxon>Streptophyta</taxon>
        <taxon>Embryophyta</taxon>
        <taxon>Tracheophyta</taxon>
        <taxon>Spermatophyta</taxon>
        <taxon>Magnoliopsida</taxon>
        <taxon>Liliopsida</taxon>
        <taxon>Poales</taxon>
        <taxon>Poaceae</taxon>
        <taxon>PACMAD clade</taxon>
        <taxon>Chloridoideae</taxon>
        <taxon>Cynodonteae</taxon>
        <taxon>Eleusininae</taxon>
        <taxon>Eleusine</taxon>
    </lineage>
</organism>
<dbReference type="AlphaFoldDB" id="A0AAV5BZE0"/>
<reference evidence="1" key="2">
    <citation type="submission" date="2021-12" db="EMBL/GenBank/DDBJ databases">
        <title>Resequencing data analysis of finger millet.</title>
        <authorList>
            <person name="Hatakeyama M."/>
            <person name="Aluri S."/>
            <person name="Balachadran M.T."/>
            <person name="Sivarajan S.R."/>
            <person name="Poveda L."/>
            <person name="Shimizu-Inatsugi R."/>
            <person name="Schlapbach R."/>
            <person name="Sreeman S.M."/>
            <person name="Shimizu K.K."/>
        </authorList>
    </citation>
    <scope>NUCLEOTIDE SEQUENCE</scope>
</reference>
<name>A0AAV5BZE0_ELECO</name>
<reference evidence="1" key="1">
    <citation type="journal article" date="2018" name="DNA Res.">
        <title>Multiple hybrid de novo genome assembly of finger millet, an orphan allotetraploid crop.</title>
        <authorList>
            <person name="Hatakeyama M."/>
            <person name="Aluri S."/>
            <person name="Balachadran M.T."/>
            <person name="Sivarajan S.R."/>
            <person name="Patrignani A."/>
            <person name="Gruter S."/>
            <person name="Poveda L."/>
            <person name="Shimizu-Inatsugi R."/>
            <person name="Baeten J."/>
            <person name="Francoijs K.J."/>
            <person name="Nataraja K.N."/>
            <person name="Reddy Y.A.N."/>
            <person name="Phadnis S."/>
            <person name="Ravikumar R.L."/>
            <person name="Schlapbach R."/>
            <person name="Sreeman S.M."/>
            <person name="Shimizu K.K."/>
        </authorList>
    </citation>
    <scope>NUCLEOTIDE SEQUENCE</scope>
</reference>
<evidence type="ECO:0000313" key="1">
    <source>
        <dbReference type="EMBL" id="GJM90564.1"/>
    </source>
</evidence>
<dbReference type="Proteomes" id="UP001054889">
    <property type="component" value="Unassembled WGS sequence"/>
</dbReference>